<name>A0A1Y1I5R5_KLENI</name>
<proteinExistence type="inferred from homology"/>
<evidence type="ECO:0000313" key="5">
    <source>
        <dbReference type="EMBL" id="GAQ86300.1"/>
    </source>
</evidence>
<evidence type="ECO:0000256" key="4">
    <source>
        <dbReference type="SAM" id="MobiDB-lite"/>
    </source>
</evidence>
<dbReference type="OMA" id="YRICIEY"/>
<keyword evidence="2" id="KW-0328">Glycosyltransferase</keyword>
<dbReference type="EMBL" id="DF237230">
    <property type="protein sequence ID" value="GAQ86300.1"/>
    <property type="molecule type" value="Genomic_DNA"/>
</dbReference>
<keyword evidence="3" id="KW-0808">Transferase</keyword>
<dbReference type="PANTHER" id="PTHR43179">
    <property type="entry name" value="RHAMNOSYLTRANSFERASE WBBL"/>
    <property type="match status" value="1"/>
</dbReference>
<dbReference type="SUPFAM" id="SSF53448">
    <property type="entry name" value="Nucleotide-diphospho-sugar transferases"/>
    <property type="match status" value="1"/>
</dbReference>
<dbReference type="AlphaFoldDB" id="A0A1Y1I5R5"/>
<sequence>MTLRVAPKLAIDRSGRTVPEPVVGTAIEAWKNGSLSGRQLHDKLGLTNFAVIPAIYNCFNAPYEGLERGDGQPCFYVRTPIPVIGMNTVNNPKMLRRLVLSIDVPVQVIVIVVNTIPGEAGKQDEQDMMAVIDELQELIGRAFFKVIRSGCNRGCAGGWNSIIHSTSSAPWWLVINDDAAFTPGALRTLHDYVSGTPDVAVYKLTGFQVFVLTQLAVAKVGVFDENIWPAYAEDCDYDLRIQLSGVLVAPRPPEFTNIHGDPESGASSSLVTSRGGGHPDYGRRNQCSHTNNRMYYQKKWNLSSQSCGKQLEGMFLTPHGNPSRSLASWTFDEALRARSETCWDPANSIDNWVQEDGPSFFAEDCNVIVFGNVHPCECHAYVIESHVAWVSRVAS</sequence>
<keyword evidence="6" id="KW-1185">Reference proteome</keyword>
<feature type="region of interest" description="Disordered" evidence="4">
    <location>
        <begin position="256"/>
        <end position="284"/>
    </location>
</feature>
<accession>A0A1Y1I5R5</accession>
<evidence type="ECO:0000256" key="2">
    <source>
        <dbReference type="ARBA" id="ARBA00022676"/>
    </source>
</evidence>
<protein>
    <submittedName>
        <fullName evidence="5">Uncharacterized protein</fullName>
    </submittedName>
</protein>
<evidence type="ECO:0000256" key="1">
    <source>
        <dbReference type="ARBA" id="ARBA00006739"/>
    </source>
</evidence>
<reference evidence="5 6" key="1">
    <citation type="journal article" date="2014" name="Nat. Commun.">
        <title>Klebsormidium flaccidum genome reveals primary factors for plant terrestrial adaptation.</title>
        <authorList>
            <person name="Hori K."/>
            <person name="Maruyama F."/>
            <person name="Fujisawa T."/>
            <person name="Togashi T."/>
            <person name="Yamamoto N."/>
            <person name="Seo M."/>
            <person name="Sato S."/>
            <person name="Yamada T."/>
            <person name="Mori H."/>
            <person name="Tajima N."/>
            <person name="Moriyama T."/>
            <person name="Ikeuchi M."/>
            <person name="Watanabe M."/>
            <person name="Wada H."/>
            <person name="Kobayashi K."/>
            <person name="Saito M."/>
            <person name="Masuda T."/>
            <person name="Sasaki-Sekimoto Y."/>
            <person name="Mashiguchi K."/>
            <person name="Awai K."/>
            <person name="Shimojima M."/>
            <person name="Masuda S."/>
            <person name="Iwai M."/>
            <person name="Nobusawa T."/>
            <person name="Narise T."/>
            <person name="Kondo S."/>
            <person name="Saito H."/>
            <person name="Sato R."/>
            <person name="Murakawa M."/>
            <person name="Ihara Y."/>
            <person name="Oshima-Yamada Y."/>
            <person name="Ohtaka K."/>
            <person name="Satoh M."/>
            <person name="Sonobe K."/>
            <person name="Ishii M."/>
            <person name="Ohtani R."/>
            <person name="Kanamori-Sato M."/>
            <person name="Honoki R."/>
            <person name="Miyazaki D."/>
            <person name="Mochizuki H."/>
            <person name="Umetsu J."/>
            <person name="Higashi K."/>
            <person name="Shibata D."/>
            <person name="Kamiya Y."/>
            <person name="Sato N."/>
            <person name="Nakamura Y."/>
            <person name="Tabata S."/>
            <person name="Ida S."/>
            <person name="Kurokawa K."/>
            <person name="Ohta H."/>
        </authorList>
    </citation>
    <scope>NUCLEOTIDE SEQUENCE [LARGE SCALE GENOMIC DNA]</scope>
    <source>
        <strain evidence="5 6">NIES-2285</strain>
    </source>
</reference>
<dbReference type="InterPro" id="IPR029044">
    <property type="entry name" value="Nucleotide-diphossugar_trans"/>
</dbReference>
<dbReference type="OrthoDB" id="10267535at2759"/>
<organism evidence="5 6">
    <name type="scientific">Klebsormidium nitens</name>
    <name type="common">Green alga</name>
    <name type="synonym">Ulothrix nitens</name>
    <dbReference type="NCBI Taxonomy" id="105231"/>
    <lineage>
        <taxon>Eukaryota</taxon>
        <taxon>Viridiplantae</taxon>
        <taxon>Streptophyta</taxon>
        <taxon>Klebsormidiophyceae</taxon>
        <taxon>Klebsormidiales</taxon>
        <taxon>Klebsormidiaceae</taxon>
        <taxon>Klebsormidium</taxon>
    </lineage>
</organism>
<dbReference type="Gene3D" id="3.90.550.10">
    <property type="entry name" value="Spore Coat Polysaccharide Biosynthesis Protein SpsA, Chain A"/>
    <property type="match status" value="1"/>
</dbReference>
<dbReference type="GO" id="GO:0016757">
    <property type="term" value="F:glycosyltransferase activity"/>
    <property type="evidence" value="ECO:0007669"/>
    <property type="project" value="UniProtKB-KW"/>
</dbReference>
<gene>
    <name evidence="5" type="ORF">KFL_002810080</name>
</gene>
<evidence type="ECO:0000313" key="6">
    <source>
        <dbReference type="Proteomes" id="UP000054558"/>
    </source>
</evidence>
<dbReference type="PANTHER" id="PTHR43179:SF12">
    <property type="entry name" value="GALACTOFURANOSYLTRANSFERASE GLFT2"/>
    <property type="match status" value="1"/>
</dbReference>
<comment type="similarity">
    <text evidence="1">Belongs to the glycosyltransferase 2 family.</text>
</comment>
<dbReference type="Proteomes" id="UP000054558">
    <property type="component" value="Unassembled WGS sequence"/>
</dbReference>
<evidence type="ECO:0000256" key="3">
    <source>
        <dbReference type="ARBA" id="ARBA00022679"/>
    </source>
</evidence>